<dbReference type="EMBL" id="VSRR010000973">
    <property type="protein sequence ID" value="MPC21414.1"/>
    <property type="molecule type" value="Genomic_DNA"/>
</dbReference>
<keyword evidence="2" id="KW-1185">Reference proteome</keyword>
<protein>
    <submittedName>
        <fullName evidence="1">Uncharacterized protein</fullName>
    </submittedName>
</protein>
<dbReference type="AlphaFoldDB" id="A0A5B7DJZ9"/>
<dbReference type="OrthoDB" id="6381678at2759"/>
<accession>A0A5B7DJZ9</accession>
<name>A0A5B7DJZ9_PORTR</name>
<sequence>MECQTSLETIAPSEEAQPTLGLWTGFEPVHLETPRIPKHAWFHCTTVESSVEAMGGVVAAEGLGGETKRRQNPKVVLAQHREPLSHTHGGIVTTVINQACADVASWPSKQLQQCLLAVPHVQQTKPWVEQAVSQAQWIELHVQQTAPGLHQAVSRAHQPLSHV</sequence>
<organism evidence="1 2">
    <name type="scientific">Portunus trituberculatus</name>
    <name type="common">Swimming crab</name>
    <name type="synonym">Neptunus trituberculatus</name>
    <dbReference type="NCBI Taxonomy" id="210409"/>
    <lineage>
        <taxon>Eukaryota</taxon>
        <taxon>Metazoa</taxon>
        <taxon>Ecdysozoa</taxon>
        <taxon>Arthropoda</taxon>
        <taxon>Crustacea</taxon>
        <taxon>Multicrustacea</taxon>
        <taxon>Malacostraca</taxon>
        <taxon>Eumalacostraca</taxon>
        <taxon>Eucarida</taxon>
        <taxon>Decapoda</taxon>
        <taxon>Pleocyemata</taxon>
        <taxon>Brachyura</taxon>
        <taxon>Eubrachyura</taxon>
        <taxon>Portunoidea</taxon>
        <taxon>Portunidae</taxon>
        <taxon>Portuninae</taxon>
        <taxon>Portunus</taxon>
    </lineage>
</organism>
<evidence type="ECO:0000313" key="1">
    <source>
        <dbReference type="EMBL" id="MPC21414.1"/>
    </source>
</evidence>
<comment type="caution">
    <text evidence="1">The sequence shown here is derived from an EMBL/GenBank/DDBJ whole genome shotgun (WGS) entry which is preliminary data.</text>
</comment>
<gene>
    <name evidence="1" type="ORF">E2C01_014400</name>
</gene>
<proteinExistence type="predicted"/>
<reference evidence="1 2" key="1">
    <citation type="submission" date="2019-05" db="EMBL/GenBank/DDBJ databases">
        <title>Another draft genome of Portunus trituberculatus and its Hox gene families provides insights of decapod evolution.</title>
        <authorList>
            <person name="Jeong J.-H."/>
            <person name="Song I."/>
            <person name="Kim S."/>
            <person name="Choi T."/>
            <person name="Kim D."/>
            <person name="Ryu S."/>
            <person name="Kim W."/>
        </authorList>
    </citation>
    <scope>NUCLEOTIDE SEQUENCE [LARGE SCALE GENOMIC DNA]</scope>
    <source>
        <tissue evidence="1">Muscle</tissue>
    </source>
</reference>
<dbReference type="Proteomes" id="UP000324222">
    <property type="component" value="Unassembled WGS sequence"/>
</dbReference>
<evidence type="ECO:0000313" key="2">
    <source>
        <dbReference type="Proteomes" id="UP000324222"/>
    </source>
</evidence>